<reference evidence="1 3" key="2">
    <citation type="journal article" date="2013" name="Nature">
        <title>Insights into bilaterian evolution from three spiralian genomes.</title>
        <authorList>
            <person name="Simakov O."/>
            <person name="Marletaz F."/>
            <person name="Cho S.J."/>
            <person name="Edsinger-Gonzales E."/>
            <person name="Havlak P."/>
            <person name="Hellsten U."/>
            <person name="Kuo D.H."/>
            <person name="Larsson T."/>
            <person name="Lv J."/>
            <person name="Arendt D."/>
            <person name="Savage R."/>
            <person name="Osoegawa K."/>
            <person name="de Jong P."/>
            <person name="Grimwood J."/>
            <person name="Chapman J.A."/>
            <person name="Shapiro H."/>
            <person name="Aerts A."/>
            <person name="Otillar R.P."/>
            <person name="Terry A.Y."/>
            <person name="Boore J.L."/>
            <person name="Grigoriev I.V."/>
            <person name="Lindberg D.R."/>
            <person name="Seaver E.C."/>
            <person name="Weisblat D.A."/>
            <person name="Putnam N.H."/>
            <person name="Rokhsar D.S."/>
        </authorList>
    </citation>
    <scope>NUCLEOTIDE SEQUENCE</scope>
    <source>
        <strain evidence="1 3">I ESC-2004</strain>
    </source>
</reference>
<gene>
    <name evidence="1" type="ORF">CAPTEDRAFT_213350</name>
</gene>
<reference evidence="2" key="3">
    <citation type="submission" date="2015-06" db="UniProtKB">
        <authorList>
            <consortium name="EnsemblMetazoa"/>
        </authorList>
    </citation>
    <scope>IDENTIFICATION</scope>
</reference>
<keyword evidence="3" id="KW-1185">Reference proteome</keyword>
<organism evidence="1">
    <name type="scientific">Capitella teleta</name>
    <name type="common">Polychaete worm</name>
    <dbReference type="NCBI Taxonomy" id="283909"/>
    <lineage>
        <taxon>Eukaryota</taxon>
        <taxon>Metazoa</taxon>
        <taxon>Spiralia</taxon>
        <taxon>Lophotrochozoa</taxon>
        <taxon>Annelida</taxon>
        <taxon>Polychaeta</taxon>
        <taxon>Sedentaria</taxon>
        <taxon>Scolecida</taxon>
        <taxon>Capitellidae</taxon>
        <taxon>Capitella</taxon>
    </lineage>
</organism>
<evidence type="ECO:0000313" key="2">
    <source>
        <dbReference type="EnsemblMetazoa" id="CapteP213350"/>
    </source>
</evidence>
<dbReference type="AlphaFoldDB" id="R7U0V0"/>
<sequence length="103" mass="11164">MATLALQVQARPQSGLECKISASCRMRVQSFSHPGAFVRIQGGDNSDCDICAESNDTSGEIYSKRNSSSLFCVFAECSPVWAPIRLQFQGTINALGLLYACHT</sequence>
<evidence type="ECO:0000313" key="1">
    <source>
        <dbReference type="EMBL" id="ELT99639.1"/>
    </source>
</evidence>
<name>R7U0V0_CAPTE</name>
<accession>R7U0V0</accession>
<dbReference type="Proteomes" id="UP000014760">
    <property type="component" value="Unassembled WGS sequence"/>
</dbReference>
<proteinExistence type="predicted"/>
<evidence type="ECO:0000313" key="3">
    <source>
        <dbReference type="Proteomes" id="UP000014760"/>
    </source>
</evidence>
<dbReference type="EMBL" id="KB306678">
    <property type="protein sequence ID" value="ELT99639.1"/>
    <property type="molecule type" value="Genomic_DNA"/>
</dbReference>
<reference evidence="3" key="1">
    <citation type="submission" date="2012-12" db="EMBL/GenBank/DDBJ databases">
        <authorList>
            <person name="Hellsten U."/>
            <person name="Grimwood J."/>
            <person name="Chapman J.A."/>
            <person name="Shapiro H."/>
            <person name="Aerts A."/>
            <person name="Otillar R.P."/>
            <person name="Terry A.Y."/>
            <person name="Boore J.L."/>
            <person name="Simakov O."/>
            <person name="Marletaz F."/>
            <person name="Cho S.-J."/>
            <person name="Edsinger-Gonzales E."/>
            <person name="Havlak P."/>
            <person name="Kuo D.-H."/>
            <person name="Larsson T."/>
            <person name="Lv J."/>
            <person name="Arendt D."/>
            <person name="Savage R."/>
            <person name="Osoegawa K."/>
            <person name="de Jong P."/>
            <person name="Lindberg D.R."/>
            <person name="Seaver E.C."/>
            <person name="Weisblat D.A."/>
            <person name="Putnam N.H."/>
            <person name="Grigoriev I.V."/>
            <person name="Rokhsar D.S."/>
        </authorList>
    </citation>
    <scope>NUCLEOTIDE SEQUENCE</scope>
    <source>
        <strain evidence="3">I ESC-2004</strain>
    </source>
</reference>
<dbReference type="EnsemblMetazoa" id="CapteT213350">
    <property type="protein sequence ID" value="CapteP213350"/>
    <property type="gene ID" value="CapteG213350"/>
</dbReference>
<protein>
    <submittedName>
        <fullName evidence="1 2">Uncharacterized protein</fullName>
    </submittedName>
</protein>
<dbReference type="HOGENOM" id="CLU_2266267_0_0_1"/>
<dbReference type="EMBL" id="AMQN01009952">
    <property type="status" value="NOT_ANNOTATED_CDS"/>
    <property type="molecule type" value="Genomic_DNA"/>
</dbReference>